<dbReference type="Pfam" id="PF17876">
    <property type="entry name" value="CSD2"/>
    <property type="match status" value="1"/>
</dbReference>
<dbReference type="InterPro" id="IPR004476">
    <property type="entry name" value="RNase_II/RNase_R"/>
</dbReference>
<evidence type="ECO:0000256" key="3">
    <source>
        <dbReference type="ARBA" id="ARBA00022722"/>
    </source>
</evidence>
<keyword evidence="5 7" id="KW-0269">Exonuclease</keyword>
<evidence type="ECO:0000313" key="10">
    <source>
        <dbReference type="EMBL" id="MFD1191482.1"/>
    </source>
</evidence>
<evidence type="ECO:0000256" key="2">
    <source>
        <dbReference type="ARBA" id="ARBA00022490"/>
    </source>
</evidence>
<keyword evidence="4 7" id="KW-0378">Hydrolase</keyword>
<dbReference type="SMART" id="SM00316">
    <property type="entry name" value="S1"/>
    <property type="match status" value="1"/>
</dbReference>
<keyword evidence="2 7" id="KW-0963">Cytoplasm</keyword>
<dbReference type="PROSITE" id="PS50126">
    <property type="entry name" value="S1"/>
    <property type="match status" value="1"/>
</dbReference>
<comment type="catalytic activity">
    <reaction evidence="1 7">
        <text>Exonucleolytic cleavage in the 3'- to 5'-direction to yield nucleoside 5'-phosphates.</text>
        <dbReference type="EC" id="3.1.13.1"/>
    </reaction>
</comment>
<dbReference type="RefSeq" id="WP_377353868.1">
    <property type="nucleotide sequence ID" value="NZ_JBHTLQ010000028.1"/>
</dbReference>
<dbReference type="EMBL" id="JBHTLQ010000028">
    <property type="protein sequence ID" value="MFD1191482.1"/>
    <property type="molecule type" value="Genomic_DNA"/>
</dbReference>
<dbReference type="Proteomes" id="UP001597216">
    <property type="component" value="Unassembled WGS sequence"/>
</dbReference>
<comment type="subcellular location">
    <subcellularLocation>
        <location evidence="7">Cytoplasm</location>
    </subcellularLocation>
</comment>
<dbReference type="PROSITE" id="PS01175">
    <property type="entry name" value="RIBONUCLEASE_II"/>
    <property type="match status" value="1"/>
</dbReference>
<dbReference type="InterPro" id="IPR001900">
    <property type="entry name" value="RNase_II/R"/>
</dbReference>
<feature type="domain" description="S1 motif" evidence="9">
    <location>
        <begin position="647"/>
        <end position="728"/>
    </location>
</feature>
<accession>A0ABW3T2U7</accession>
<dbReference type="SUPFAM" id="SSF50249">
    <property type="entry name" value="Nucleic acid-binding proteins"/>
    <property type="match status" value="2"/>
</dbReference>
<dbReference type="GO" id="GO:0008859">
    <property type="term" value="F:exoribonuclease II activity"/>
    <property type="evidence" value="ECO:0007669"/>
    <property type="project" value="UniProtKB-EC"/>
</dbReference>
<gene>
    <name evidence="7 10" type="primary">rnr</name>
    <name evidence="10" type="ORF">ACFQ27_12905</name>
</gene>
<evidence type="ECO:0000256" key="5">
    <source>
        <dbReference type="ARBA" id="ARBA00022839"/>
    </source>
</evidence>
<dbReference type="SMART" id="SM00955">
    <property type="entry name" value="RNB"/>
    <property type="match status" value="1"/>
</dbReference>
<keyword evidence="11" id="KW-1185">Reference proteome</keyword>
<dbReference type="Pfam" id="PF00575">
    <property type="entry name" value="S1"/>
    <property type="match status" value="1"/>
</dbReference>
<dbReference type="NCBIfam" id="TIGR02063">
    <property type="entry name" value="RNase_R"/>
    <property type="match status" value="1"/>
</dbReference>
<dbReference type="PANTHER" id="PTHR23355">
    <property type="entry name" value="RIBONUCLEASE"/>
    <property type="match status" value="1"/>
</dbReference>
<feature type="region of interest" description="Disordered" evidence="8">
    <location>
        <begin position="730"/>
        <end position="771"/>
    </location>
</feature>
<keyword evidence="3 7" id="KW-0540">Nuclease</keyword>
<evidence type="ECO:0000313" key="11">
    <source>
        <dbReference type="Proteomes" id="UP001597216"/>
    </source>
</evidence>
<proteinExistence type="inferred from homology"/>
<reference evidence="11" key="1">
    <citation type="journal article" date="2019" name="Int. J. Syst. Evol. Microbiol.">
        <title>The Global Catalogue of Microorganisms (GCM) 10K type strain sequencing project: providing services to taxonomists for standard genome sequencing and annotation.</title>
        <authorList>
            <consortium name="The Broad Institute Genomics Platform"/>
            <consortium name="The Broad Institute Genome Sequencing Center for Infectious Disease"/>
            <person name="Wu L."/>
            <person name="Ma J."/>
        </authorList>
    </citation>
    <scope>NUCLEOTIDE SEQUENCE [LARGE SCALE GENOMIC DNA]</scope>
    <source>
        <strain evidence="11">CCUG 55074</strain>
    </source>
</reference>
<dbReference type="InterPro" id="IPR011805">
    <property type="entry name" value="RNase_R"/>
</dbReference>
<dbReference type="InterPro" id="IPR022966">
    <property type="entry name" value="RNase_II/R_CS"/>
</dbReference>
<evidence type="ECO:0000256" key="4">
    <source>
        <dbReference type="ARBA" id="ARBA00022801"/>
    </source>
</evidence>
<dbReference type="InterPro" id="IPR050180">
    <property type="entry name" value="RNR_Ribonuclease"/>
</dbReference>
<evidence type="ECO:0000259" key="9">
    <source>
        <dbReference type="PROSITE" id="PS50126"/>
    </source>
</evidence>
<dbReference type="NCBIfam" id="TIGR00358">
    <property type="entry name" value="3_prime_RNase"/>
    <property type="match status" value="1"/>
</dbReference>
<evidence type="ECO:0000256" key="6">
    <source>
        <dbReference type="ARBA" id="ARBA00022884"/>
    </source>
</evidence>
<dbReference type="PANTHER" id="PTHR23355:SF9">
    <property type="entry name" value="DIS3-LIKE EXONUCLEASE 2"/>
    <property type="match status" value="1"/>
</dbReference>
<feature type="compositionally biased region" description="Basic residues" evidence="8">
    <location>
        <begin position="758"/>
        <end position="771"/>
    </location>
</feature>
<comment type="caution">
    <text evidence="10">The sequence shown here is derived from an EMBL/GenBank/DDBJ whole genome shotgun (WGS) entry which is preliminary data.</text>
</comment>
<protein>
    <recommendedName>
        <fullName evidence="7">Ribonuclease R</fullName>
        <shortName evidence="7">RNase R</shortName>
        <ecNumber evidence="7">3.1.13.1</ecNumber>
    </recommendedName>
</protein>
<dbReference type="HAMAP" id="MF_01895">
    <property type="entry name" value="RNase_R"/>
    <property type="match status" value="1"/>
</dbReference>
<dbReference type="InterPro" id="IPR003029">
    <property type="entry name" value="S1_domain"/>
</dbReference>
<dbReference type="Gene3D" id="2.40.50.140">
    <property type="entry name" value="Nucleic acid-binding proteins"/>
    <property type="match status" value="1"/>
</dbReference>
<dbReference type="InterPro" id="IPR012340">
    <property type="entry name" value="NA-bd_OB-fold"/>
</dbReference>
<evidence type="ECO:0000256" key="7">
    <source>
        <dbReference type="HAMAP-Rule" id="MF_01895"/>
    </source>
</evidence>
<comment type="similarity">
    <text evidence="7">Belongs to the RNR ribonuclease family. RNase R subfamily.</text>
</comment>
<organism evidence="10 11">
    <name type="scientific">Phenylobacterium conjunctum</name>
    <dbReference type="NCBI Taxonomy" id="1298959"/>
    <lineage>
        <taxon>Bacteria</taxon>
        <taxon>Pseudomonadati</taxon>
        <taxon>Pseudomonadota</taxon>
        <taxon>Alphaproteobacteria</taxon>
        <taxon>Caulobacterales</taxon>
        <taxon>Caulobacteraceae</taxon>
        <taxon>Phenylobacterium</taxon>
    </lineage>
</organism>
<dbReference type="Pfam" id="PF00773">
    <property type="entry name" value="RNB"/>
    <property type="match status" value="1"/>
</dbReference>
<dbReference type="InterPro" id="IPR040476">
    <property type="entry name" value="CSD2"/>
</dbReference>
<sequence length="771" mass="84686">MAKPRAPKASRFPGAKPSSKPAQGLPDRETLLRFIREAGETNKADIARTFGLKGADRKALREMLLSLEADGSLGRRGRRGLAQAGALPPVGVVDIVERDPDGELLVRLVKGGDDIPLVRLAPERDMVGGAPGLGDRLLVRFERLESGELEARLIRRIGASAHRILGVIRKARRETRVEPVDRRTKESLVIPEGEALELRDGDLVLAQVGVSDRRYGPKRGKILEVVGREDQPRAASLIAIHSHGIPTGFSDEAEAEAEAAEPPTLAGREDLRDLPLITIDPADARDHDDAVYAHPDDAADNAGGCVVWVAIADVAAYVRPGSALDKEAREKGNSVYFPDRVEPMLPERLSNGLCSLRFGENRACLAVRMVFDAQGRKRSHKFVRGLMRSAAKLSYEQAQAAIDGTPDETTGPLLETILKPLWAAYRIMLKGREARSPLAIESLERRIIINREGEVASIQPRASLEAHRLIEEMMVQANVCAAESLEAKRTALVYRIHDQPSAEKLQALGEFLGTLGIPWTKGEAPRTERFNRLLAETRESPHADIINEVVLRSQMQAIYSTENIGHYGLNLQRYAHFTSPIRRYADLVVHRGLIRALGFGDDGLTERDMAQMKDTAERITLAERRAMAAERDATDRYIAAFLADRVGAEFPGRITGVTRFGLFVRLDETGADGLVPISRLGGEFFIHDDRMHALVGERSGDRWPLGMRVDVRLVEATPVTGGLLFDMLSEPAPPDATAPRPRLGAIRRKPGAVDAKRRGGPPKGVRKGKRR</sequence>
<comment type="function">
    <text evidence="7">3'-5' exoribonuclease that releases 5'-nucleoside monophosphates and is involved in maturation of structured RNAs.</text>
</comment>
<keyword evidence="6 7" id="KW-0694">RNA-binding</keyword>
<evidence type="ECO:0000256" key="1">
    <source>
        <dbReference type="ARBA" id="ARBA00001849"/>
    </source>
</evidence>
<dbReference type="EC" id="3.1.13.1" evidence="7"/>
<name>A0ABW3T2U7_9CAUL</name>
<feature type="region of interest" description="Disordered" evidence="8">
    <location>
        <begin position="1"/>
        <end position="27"/>
    </location>
</feature>
<evidence type="ECO:0000256" key="8">
    <source>
        <dbReference type="SAM" id="MobiDB-lite"/>
    </source>
</evidence>
<dbReference type="CDD" id="cd04471">
    <property type="entry name" value="S1_RNase_R"/>
    <property type="match status" value="1"/>
</dbReference>